<sequence>MRSTFCFISAYLFFRRVGCASAQRRVRVQRPKIHCTQKFQSDFNPSGYRYGLAGDDQYAASSVEPMSHVTVEISLPDVAVGRLETIRKLSVWIILGMPKLDCTPGSNDGRP</sequence>
<proteinExistence type="predicted"/>
<gene>
    <name evidence="2" type="ORF">TNIN_465971</name>
</gene>
<evidence type="ECO:0000313" key="2">
    <source>
        <dbReference type="EMBL" id="GFY47861.1"/>
    </source>
</evidence>
<name>A0A8X6X9M1_9ARAC</name>
<feature type="chain" id="PRO_5036504474" description="Secreted protein" evidence="1">
    <location>
        <begin position="23"/>
        <end position="111"/>
    </location>
</feature>
<evidence type="ECO:0008006" key="4">
    <source>
        <dbReference type="Google" id="ProtNLM"/>
    </source>
</evidence>
<evidence type="ECO:0000313" key="3">
    <source>
        <dbReference type="Proteomes" id="UP000886998"/>
    </source>
</evidence>
<keyword evidence="1" id="KW-0732">Signal</keyword>
<evidence type="ECO:0000256" key="1">
    <source>
        <dbReference type="SAM" id="SignalP"/>
    </source>
</evidence>
<dbReference type="Proteomes" id="UP000886998">
    <property type="component" value="Unassembled WGS sequence"/>
</dbReference>
<feature type="signal peptide" evidence="1">
    <location>
        <begin position="1"/>
        <end position="22"/>
    </location>
</feature>
<protein>
    <recommendedName>
        <fullName evidence="4">Secreted protein</fullName>
    </recommendedName>
</protein>
<dbReference type="EMBL" id="BMAV01006149">
    <property type="protein sequence ID" value="GFY47861.1"/>
    <property type="molecule type" value="Genomic_DNA"/>
</dbReference>
<reference evidence="2" key="1">
    <citation type="submission" date="2020-08" db="EMBL/GenBank/DDBJ databases">
        <title>Multicomponent nature underlies the extraordinary mechanical properties of spider dragline silk.</title>
        <authorList>
            <person name="Kono N."/>
            <person name="Nakamura H."/>
            <person name="Mori M."/>
            <person name="Yoshida Y."/>
            <person name="Ohtoshi R."/>
            <person name="Malay A.D."/>
            <person name="Moran D.A.P."/>
            <person name="Tomita M."/>
            <person name="Numata K."/>
            <person name="Arakawa K."/>
        </authorList>
    </citation>
    <scope>NUCLEOTIDE SEQUENCE</scope>
</reference>
<accession>A0A8X6X9M1</accession>
<comment type="caution">
    <text evidence="2">The sequence shown here is derived from an EMBL/GenBank/DDBJ whole genome shotgun (WGS) entry which is preliminary data.</text>
</comment>
<dbReference type="AlphaFoldDB" id="A0A8X6X9M1"/>
<keyword evidence="3" id="KW-1185">Reference proteome</keyword>
<organism evidence="2 3">
    <name type="scientific">Trichonephila inaurata madagascariensis</name>
    <dbReference type="NCBI Taxonomy" id="2747483"/>
    <lineage>
        <taxon>Eukaryota</taxon>
        <taxon>Metazoa</taxon>
        <taxon>Ecdysozoa</taxon>
        <taxon>Arthropoda</taxon>
        <taxon>Chelicerata</taxon>
        <taxon>Arachnida</taxon>
        <taxon>Araneae</taxon>
        <taxon>Araneomorphae</taxon>
        <taxon>Entelegynae</taxon>
        <taxon>Araneoidea</taxon>
        <taxon>Nephilidae</taxon>
        <taxon>Trichonephila</taxon>
        <taxon>Trichonephila inaurata</taxon>
    </lineage>
</organism>